<dbReference type="EMBL" id="JAAIUW010000002">
    <property type="protein sequence ID" value="KAF7841642.1"/>
    <property type="molecule type" value="Genomic_DNA"/>
</dbReference>
<accession>A0A834XBZ6</accession>
<evidence type="ECO:0000313" key="1">
    <source>
        <dbReference type="EMBL" id="KAF7841642.1"/>
    </source>
</evidence>
<dbReference type="AlphaFoldDB" id="A0A834XBZ6"/>
<reference evidence="1" key="1">
    <citation type="submission" date="2020-09" db="EMBL/GenBank/DDBJ databases">
        <title>Genome-Enabled Discovery of Anthraquinone Biosynthesis in Senna tora.</title>
        <authorList>
            <person name="Kang S.-H."/>
            <person name="Pandey R.P."/>
            <person name="Lee C.-M."/>
            <person name="Sim J.-S."/>
            <person name="Jeong J.-T."/>
            <person name="Choi B.-S."/>
            <person name="Jung M."/>
            <person name="Ginzburg D."/>
            <person name="Zhao K."/>
            <person name="Won S.Y."/>
            <person name="Oh T.-J."/>
            <person name="Yu Y."/>
            <person name="Kim N.-H."/>
            <person name="Lee O.R."/>
            <person name="Lee T.-H."/>
            <person name="Bashyal P."/>
            <person name="Kim T.-S."/>
            <person name="Lee W.-H."/>
            <person name="Kawkins C."/>
            <person name="Kim C.-K."/>
            <person name="Kim J.S."/>
            <person name="Ahn B.O."/>
            <person name="Rhee S.Y."/>
            <person name="Sohng J.K."/>
        </authorList>
    </citation>
    <scope>NUCLEOTIDE SEQUENCE</scope>
    <source>
        <tissue evidence="1">Leaf</tissue>
    </source>
</reference>
<dbReference type="Proteomes" id="UP000634136">
    <property type="component" value="Unassembled WGS sequence"/>
</dbReference>
<gene>
    <name evidence="1" type="ORF">G2W53_003940</name>
</gene>
<comment type="caution">
    <text evidence="1">The sequence shown here is derived from an EMBL/GenBank/DDBJ whole genome shotgun (WGS) entry which is preliminary data.</text>
</comment>
<protein>
    <submittedName>
        <fullName evidence="1">Uncharacterized protein</fullName>
    </submittedName>
</protein>
<organism evidence="1 2">
    <name type="scientific">Senna tora</name>
    <dbReference type="NCBI Taxonomy" id="362788"/>
    <lineage>
        <taxon>Eukaryota</taxon>
        <taxon>Viridiplantae</taxon>
        <taxon>Streptophyta</taxon>
        <taxon>Embryophyta</taxon>
        <taxon>Tracheophyta</taxon>
        <taxon>Spermatophyta</taxon>
        <taxon>Magnoliopsida</taxon>
        <taxon>eudicotyledons</taxon>
        <taxon>Gunneridae</taxon>
        <taxon>Pentapetalae</taxon>
        <taxon>rosids</taxon>
        <taxon>fabids</taxon>
        <taxon>Fabales</taxon>
        <taxon>Fabaceae</taxon>
        <taxon>Caesalpinioideae</taxon>
        <taxon>Cassia clade</taxon>
        <taxon>Senna</taxon>
    </lineage>
</organism>
<name>A0A834XBZ6_9FABA</name>
<proteinExistence type="predicted"/>
<keyword evidence="2" id="KW-1185">Reference proteome</keyword>
<sequence>MARKIGFEIGKVRGHRDIPRV</sequence>
<evidence type="ECO:0000313" key="2">
    <source>
        <dbReference type="Proteomes" id="UP000634136"/>
    </source>
</evidence>